<accession>A0A7R9DIR1</accession>
<evidence type="ECO:0000256" key="7">
    <source>
        <dbReference type="ARBA" id="ARBA00038345"/>
    </source>
</evidence>
<dbReference type="Gene3D" id="3.30.470.20">
    <property type="entry name" value="ATP-grasp fold, B domain"/>
    <property type="match status" value="1"/>
</dbReference>
<evidence type="ECO:0000256" key="10">
    <source>
        <dbReference type="PROSITE-ProRule" id="PRU00409"/>
    </source>
</evidence>
<dbReference type="PRINTS" id="PR00981">
    <property type="entry name" value="TRNASYNTHSER"/>
</dbReference>
<sequence>MKSRGIREFTAKEILEIDHEKRSLTTKLQDLNRQRNEITEEIKKLKMSKSPCEEQIELSKDITNEIEAISLKEQAEKDKLVNVLSNLPNIPAQDVPIGADENSNLEVRRYGGKRQFDFVPESHYELGEKLGLMDFEQAAKISGSRFAILKGQLAKLGRALINFMLEMHVNEFGYTEVYHPALVKNEAMYNVGQLPKFSDDSYLTTDELRLIPTSEVFLTNLVADKIVEEKELPIRFTAYSECFRKEAGSAGRDTRGMIRQHQFGKVELVSITTEDQSNDELERMTSVVEEILKKLELPYRVMLLCSGDMGFAAQRTYDIEKSEEIKMKVLVIGSGGREHALLWALKKSPILTELYVTPGRQAMKDLGTLVDVNIQNSVDVTQFCKRENIELVVIGPEQPIIDGLADDLVAEGINVFAPSQATAKLEGSKSFTKGLCKRYGIPTAKYECFVDEGLAKDFVRSDKIKFPLVVKANGIAAGKGVMICCAENEAFSAIDSMLVEKEFGESGEEIIIEEFLIGEEVSFFALVDGLKVVTLGCAKDYKRVNENNEGQNTGGMGSYSSPSIISKDMEQKIIQKIIYPTAQALVNMGTPYKGVLFAGLMICRDGPKLLEYNVRFGDPETQSILPRFDSNCDLLKLMLSVAEGKLNVKMVELNNKSTVCVVVASKGYPGDYQKGEVIKGLDKIESIPGILVFHAGTKLDESGNWVSDGGRVLNIVAEGSTIEEAKSKVYSALNFLEWPGGFFRYDIGS</sequence>
<dbReference type="HAMAP" id="MF_00138">
    <property type="entry name" value="GARS"/>
    <property type="match status" value="1"/>
</dbReference>
<proteinExistence type="inferred from homology"/>
<dbReference type="GO" id="GO:0006189">
    <property type="term" value="P:'de novo' IMP biosynthetic process"/>
    <property type="evidence" value="ECO:0007669"/>
    <property type="project" value="UniProtKB-UniPathway"/>
</dbReference>
<evidence type="ECO:0000256" key="11">
    <source>
        <dbReference type="SAM" id="Coils"/>
    </source>
</evidence>
<dbReference type="EMBL" id="OD009258">
    <property type="protein sequence ID" value="CAD7415456.1"/>
    <property type="molecule type" value="Genomic_DNA"/>
</dbReference>
<dbReference type="InterPro" id="IPR013815">
    <property type="entry name" value="ATP_grasp_subdomain_1"/>
</dbReference>
<dbReference type="SUPFAM" id="SSF46589">
    <property type="entry name" value="tRNA-binding arm"/>
    <property type="match status" value="1"/>
</dbReference>
<evidence type="ECO:0000259" key="12">
    <source>
        <dbReference type="PROSITE" id="PS50862"/>
    </source>
</evidence>
<feature type="domain" description="ATP-grasp" evidence="13">
    <location>
        <begin position="433"/>
        <end position="643"/>
    </location>
</feature>
<evidence type="ECO:0000256" key="3">
    <source>
        <dbReference type="ARBA" id="ARBA00022598"/>
    </source>
</evidence>
<dbReference type="NCBIfam" id="TIGR00414">
    <property type="entry name" value="serS"/>
    <property type="match status" value="1"/>
</dbReference>
<organism evidence="14">
    <name type="scientific">Timema poppense</name>
    <name type="common">Walking stick</name>
    <dbReference type="NCBI Taxonomy" id="170557"/>
    <lineage>
        <taxon>Eukaryota</taxon>
        <taxon>Metazoa</taxon>
        <taxon>Ecdysozoa</taxon>
        <taxon>Arthropoda</taxon>
        <taxon>Hexapoda</taxon>
        <taxon>Insecta</taxon>
        <taxon>Pterygota</taxon>
        <taxon>Neoptera</taxon>
        <taxon>Polyneoptera</taxon>
        <taxon>Phasmatodea</taxon>
        <taxon>Timematodea</taxon>
        <taxon>Timematoidea</taxon>
        <taxon>Timematidae</taxon>
        <taxon>Timema</taxon>
    </lineage>
</organism>
<dbReference type="Pfam" id="PF02843">
    <property type="entry name" value="GARS_C"/>
    <property type="match status" value="1"/>
</dbReference>
<dbReference type="GO" id="GO:0004828">
    <property type="term" value="F:serine-tRNA ligase activity"/>
    <property type="evidence" value="ECO:0007669"/>
    <property type="project" value="UniProtKB-EC"/>
</dbReference>
<dbReference type="NCBIfam" id="TIGR00877">
    <property type="entry name" value="purD"/>
    <property type="match status" value="1"/>
</dbReference>
<evidence type="ECO:0000256" key="8">
    <source>
        <dbReference type="ARBA" id="ARBA00042242"/>
    </source>
</evidence>
<evidence type="ECO:0000256" key="1">
    <source>
        <dbReference type="ARBA" id="ARBA00005174"/>
    </source>
</evidence>
<dbReference type="Gene3D" id="3.40.50.20">
    <property type="match status" value="1"/>
</dbReference>
<comment type="pathway">
    <text evidence="1">Purine metabolism; IMP biosynthesis via de novo pathway; N(1)-(5-phospho-D-ribosyl)glycinamide from 5-phospho-alpha-D-ribose 1-diphosphate: step 2/2.</text>
</comment>
<dbReference type="Pfam" id="PF02844">
    <property type="entry name" value="GARS_N"/>
    <property type="match status" value="1"/>
</dbReference>
<dbReference type="InterPro" id="IPR045864">
    <property type="entry name" value="aa-tRNA-synth_II/BPL/LPL"/>
</dbReference>
<dbReference type="SMART" id="SM01209">
    <property type="entry name" value="GARS_A"/>
    <property type="match status" value="1"/>
</dbReference>
<keyword evidence="4 10" id="KW-0547">Nucleotide-binding</keyword>
<dbReference type="InterPro" id="IPR000115">
    <property type="entry name" value="PRibGlycinamide_synth"/>
</dbReference>
<dbReference type="InterPro" id="IPR020560">
    <property type="entry name" value="PRibGlycinamide_synth_C-dom"/>
</dbReference>
<dbReference type="AlphaFoldDB" id="A0A7R9DIR1"/>
<dbReference type="InterPro" id="IPR020561">
    <property type="entry name" value="PRibGlycinamid_synth_ATP-grasp"/>
</dbReference>
<keyword evidence="3" id="KW-0436">Ligase</keyword>
<dbReference type="PROSITE" id="PS50975">
    <property type="entry name" value="ATP_GRASP"/>
    <property type="match status" value="1"/>
</dbReference>
<evidence type="ECO:0000256" key="2">
    <source>
        <dbReference type="ARBA" id="ARBA00013255"/>
    </source>
</evidence>
<dbReference type="GO" id="GO:0005524">
    <property type="term" value="F:ATP binding"/>
    <property type="evidence" value="ECO:0007669"/>
    <property type="project" value="UniProtKB-UniRule"/>
</dbReference>
<dbReference type="PROSITE" id="PS00184">
    <property type="entry name" value="GARS"/>
    <property type="match status" value="1"/>
</dbReference>
<dbReference type="Gene3D" id="3.30.930.10">
    <property type="entry name" value="Bira Bifunctional Protein, Domain 2"/>
    <property type="match status" value="1"/>
</dbReference>
<evidence type="ECO:0000256" key="5">
    <source>
        <dbReference type="ARBA" id="ARBA00022755"/>
    </source>
</evidence>
<dbReference type="InterPro" id="IPR011761">
    <property type="entry name" value="ATP-grasp"/>
</dbReference>
<keyword evidence="11" id="KW-0175">Coiled coil</keyword>
<dbReference type="SUPFAM" id="SSF51246">
    <property type="entry name" value="Rudiment single hybrid motif"/>
    <property type="match status" value="1"/>
</dbReference>
<dbReference type="UniPathway" id="UPA00074">
    <property type="reaction ID" value="UER00125"/>
</dbReference>
<keyword evidence="5" id="KW-0658">Purine biosynthesis</keyword>
<dbReference type="GO" id="GO:0046872">
    <property type="term" value="F:metal ion binding"/>
    <property type="evidence" value="ECO:0007669"/>
    <property type="project" value="InterPro"/>
</dbReference>
<evidence type="ECO:0000313" key="14">
    <source>
        <dbReference type="EMBL" id="CAD7415456.1"/>
    </source>
</evidence>
<comment type="similarity">
    <text evidence="7">Belongs to the GARS family.</text>
</comment>
<evidence type="ECO:0000256" key="9">
    <source>
        <dbReference type="ARBA" id="ARBA00042864"/>
    </source>
</evidence>
<dbReference type="InterPro" id="IPR002317">
    <property type="entry name" value="Ser-tRNA-ligase_type_1"/>
</dbReference>
<feature type="coiled-coil region" evidence="11">
    <location>
        <begin position="14"/>
        <end position="48"/>
    </location>
</feature>
<dbReference type="SUPFAM" id="SSF52440">
    <property type="entry name" value="PreATP-grasp domain"/>
    <property type="match status" value="1"/>
</dbReference>
<dbReference type="Gene3D" id="3.30.1490.20">
    <property type="entry name" value="ATP-grasp fold, A domain"/>
    <property type="match status" value="1"/>
</dbReference>
<evidence type="ECO:0000256" key="4">
    <source>
        <dbReference type="ARBA" id="ARBA00022741"/>
    </source>
</evidence>
<dbReference type="Gene3D" id="1.10.287.40">
    <property type="entry name" value="Serine-tRNA synthetase, tRNA binding domain"/>
    <property type="match status" value="1"/>
</dbReference>
<evidence type="ECO:0000256" key="6">
    <source>
        <dbReference type="ARBA" id="ARBA00022840"/>
    </source>
</evidence>
<feature type="domain" description="Aminoacyl-transfer RNA synthetases class-II family profile" evidence="12">
    <location>
        <begin position="155"/>
        <end position="749"/>
    </location>
</feature>
<gene>
    <name evidence="14" type="ORF">TPSB3V08_LOCUS10339</name>
</gene>
<dbReference type="InterPro" id="IPR037123">
    <property type="entry name" value="PRibGlycinamide_synth_C_sf"/>
</dbReference>
<dbReference type="SUPFAM" id="SSF55681">
    <property type="entry name" value="Class II aaRS and biotin synthetases"/>
    <property type="match status" value="1"/>
</dbReference>
<reference evidence="14" key="1">
    <citation type="submission" date="2020-11" db="EMBL/GenBank/DDBJ databases">
        <authorList>
            <person name="Tran Van P."/>
        </authorList>
    </citation>
    <scope>NUCLEOTIDE SEQUENCE</scope>
</reference>
<dbReference type="SUPFAM" id="SSF56059">
    <property type="entry name" value="Glutathione synthetase ATP-binding domain-like"/>
    <property type="match status" value="1"/>
</dbReference>
<dbReference type="InterPro" id="IPR042103">
    <property type="entry name" value="SerRS_1_N_sf"/>
</dbReference>
<dbReference type="EC" id="6.3.4.13" evidence="2"/>
<dbReference type="PANTHER" id="PTHR43472">
    <property type="entry name" value="PHOSPHORIBOSYLAMINE--GLYCINE LIGASE"/>
    <property type="match status" value="1"/>
</dbReference>
<dbReference type="Pfam" id="PF02403">
    <property type="entry name" value="Seryl_tRNA_N"/>
    <property type="match status" value="1"/>
</dbReference>
<dbReference type="GO" id="GO:0004637">
    <property type="term" value="F:phosphoribosylamine-glycine ligase activity"/>
    <property type="evidence" value="ECO:0007669"/>
    <property type="project" value="UniProtKB-EC"/>
</dbReference>
<dbReference type="InterPro" id="IPR010978">
    <property type="entry name" value="tRNA-bd_arm"/>
</dbReference>
<dbReference type="Gene3D" id="3.90.600.10">
    <property type="entry name" value="Phosphoribosylglycinamide synthetase, C-terminal domain"/>
    <property type="match status" value="1"/>
</dbReference>
<dbReference type="InterPro" id="IPR020562">
    <property type="entry name" value="PRibGlycinamide_synth_N"/>
</dbReference>
<protein>
    <recommendedName>
        <fullName evidence="2">phosphoribosylamine--glycine ligase</fullName>
        <ecNumber evidence="2">6.3.4.13</ecNumber>
    </recommendedName>
    <alternativeName>
        <fullName evidence="8">Glycinamide ribonucleotide synthetase</fullName>
    </alternativeName>
    <alternativeName>
        <fullName evidence="9">Phosphoribosylglycinamide synthetase</fullName>
    </alternativeName>
</protein>
<name>A0A7R9DIR1_TIMPO</name>
<evidence type="ECO:0000259" key="13">
    <source>
        <dbReference type="PROSITE" id="PS50975"/>
    </source>
</evidence>
<dbReference type="InterPro" id="IPR015866">
    <property type="entry name" value="Ser-tRNA-synth_1_N"/>
</dbReference>
<dbReference type="GO" id="GO:0006434">
    <property type="term" value="P:seryl-tRNA aminoacylation"/>
    <property type="evidence" value="ECO:0007669"/>
    <property type="project" value="InterPro"/>
</dbReference>
<dbReference type="InterPro" id="IPR016185">
    <property type="entry name" value="PreATP-grasp_dom_sf"/>
</dbReference>
<dbReference type="InterPro" id="IPR011054">
    <property type="entry name" value="Rudment_hybrid_motif"/>
</dbReference>
<dbReference type="PANTHER" id="PTHR43472:SF1">
    <property type="entry name" value="PHOSPHORIBOSYLAMINE--GLYCINE LIGASE, CHLOROPLASTIC"/>
    <property type="match status" value="1"/>
</dbReference>
<dbReference type="GO" id="GO:0009113">
    <property type="term" value="P:purine nucleobase biosynthetic process"/>
    <property type="evidence" value="ECO:0007669"/>
    <property type="project" value="InterPro"/>
</dbReference>
<dbReference type="Pfam" id="PF01071">
    <property type="entry name" value="GARS_A"/>
    <property type="match status" value="1"/>
</dbReference>
<dbReference type="InterPro" id="IPR006195">
    <property type="entry name" value="aa-tRNA-synth_II"/>
</dbReference>
<dbReference type="InterPro" id="IPR020559">
    <property type="entry name" value="PRibGlycinamide_synth_CS"/>
</dbReference>
<dbReference type="PROSITE" id="PS50862">
    <property type="entry name" value="AA_TRNA_LIGASE_II"/>
    <property type="match status" value="1"/>
</dbReference>
<dbReference type="SMART" id="SM01210">
    <property type="entry name" value="GARS_C"/>
    <property type="match status" value="1"/>
</dbReference>
<keyword evidence="6 10" id="KW-0067">ATP-binding</keyword>